<gene>
    <name evidence="2" type="ORF">OXPF_10070</name>
</gene>
<evidence type="ECO:0000313" key="2">
    <source>
        <dbReference type="EMBL" id="KPU45772.1"/>
    </source>
</evidence>
<accession>A0A0P8WD27</accession>
<proteinExistence type="predicted"/>
<keyword evidence="1" id="KW-0472">Membrane</keyword>
<reference evidence="2 3" key="1">
    <citation type="submission" date="2015-09" db="EMBL/GenBank/DDBJ databases">
        <title>Genome sequence of Oxobacter pfennigii DSM 3222.</title>
        <authorList>
            <person name="Poehlein A."/>
            <person name="Bengelsdorf F.R."/>
            <person name="Schiel-Bengelsdorf B."/>
            <person name="Duerre P."/>
            <person name="Daniel R."/>
        </authorList>
    </citation>
    <scope>NUCLEOTIDE SEQUENCE [LARGE SCALE GENOMIC DNA]</scope>
    <source>
        <strain evidence="2 3">DSM 3222</strain>
    </source>
</reference>
<keyword evidence="1" id="KW-0812">Transmembrane</keyword>
<dbReference type="Proteomes" id="UP000050326">
    <property type="component" value="Unassembled WGS sequence"/>
</dbReference>
<dbReference type="AlphaFoldDB" id="A0A0P8WD27"/>
<sequence length="240" mass="27557">MIKGAYNSMNEQIVPDVQLIKETKERISNSEKRKWNHKVDVRTAAVVACLCLTVIIGLWGRQGSNTQIHIIEFSSYGEINQKLYFDPETTHEEKWTEAQVLEYFGRNPVPAKSFNGLEYQPQNDFYVILNNDGTMNYDNFLYNYSEAGEWTSRTKDLSVAVSKGRLSPTCVRYLEDEKTRSEINGVPLTIVRMPIAIDQNGNTSERYLAEFMYKGLGYRVTANNLTQKEFIAVLDLILEN</sequence>
<dbReference type="RefSeq" id="WP_054874097.1">
    <property type="nucleotide sequence ID" value="NZ_LKET01000021.1"/>
</dbReference>
<name>A0A0P8WD27_9CLOT</name>
<comment type="caution">
    <text evidence="2">The sequence shown here is derived from an EMBL/GenBank/DDBJ whole genome shotgun (WGS) entry which is preliminary data.</text>
</comment>
<dbReference type="EMBL" id="LKET01000021">
    <property type="protein sequence ID" value="KPU45772.1"/>
    <property type="molecule type" value="Genomic_DNA"/>
</dbReference>
<keyword evidence="3" id="KW-1185">Reference proteome</keyword>
<evidence type="ECO:0008006" key="4">
    <source>
        <dbReference type="Google" id="ProtNLM"/>
    </source>
</evidence>
<protein>
    <recommendedName>
        <fullName evidence="4">DUF4367 domain-containing protein</fullName>
    </recommendedName>
</protein>
<evidence type="ECO:0000256" key="1">
    <source>
        <dbReference type="SAM" id="Phobius"/>
    </source>
</evidence>
<organism evidence="2 3">
    <name type="scientific">Oxobacter pfennigii</name>
    <dbReference type="NCBI Taxonomy" id="36849"/>
    <lineage>
        <taxon>Bacteria</taxon>
        <taxon>Bacillati</taxon>
        <taxon>Bacillota</taxon>
        <taxon>Clostridia</taxon>
        <taxon>Eubacteriales</taxon>
        <taxon>Clostridiaceae</taxon>
        <taxon>Oxobacter</taxon>
    </lineage>
</organism>
<keyword evidence="1" id="KW-1133">Transmembrane helix</keyword>
<evidence type="ECO:0000313" key="3">
    <source>
        <dbReference type="Proteomes" id="UP000050326"/>
    </source>
</evidence>
<feature type="transmembrane region" description="Helical" evidence="1">
    <location>
        <begin position="41"/>
        <end position="60"/>
    </location>
</feature>